<organism evidence="10 11">
    <name type="scientific">Synchytrium microbalum</name>
    <dbReference type="NCBI Taxonomy" id="1806994"/>
    <lineage>
        <taxon>Eukaryota</taxon>
        <taxon>Fungi</taxon>
        <taxon>Fungi incertae sedis</taxon>
        <taxon>Chytridiomycota</taxon>
        <taxon>Chytridiomycota incertae sedis</taxon>
        <taxon>Chytridiomycetes</taxon>
        <taxon>Synchytriales</taxon>
        <taxon>Synchytriaceae</taxon>
        <taxon>Synchytrium</taxon>
    </lineage>
</organism>
<dbReference type="InterPro" id="IPR002219">
    <property type="entry name" value="PKC_DAG/PE"/>
</dbReference>
<dbReference type="PANTHER" id="PTHR28304:SF2">
    <property type="entry name" value="PEROXISOMAL MEMBRANE PROTEIN PEX29"/>
    <property type="match status" value="1"/>
</dbReference>
<feature type="compositionally biased region" description="Pro residues" evidence="7">
    <location>
        <begin position="531"/>
        <end position="544"/>
    </location>
</feature>
<comment type="subcellular location">
    <subcellularLocation>
        <location evidence="1">Membrane</location>
        <topology evidence="1">Multi-pass membrane protein</topology>
    </subcellularLocation>
</comment>
<feature type="compositionally biased region" description="Polar residues" evidence="7">
    <location>
        <begin position="172"/>
        <end position="183"/>
    </location>
</feature>
<feature type="region of interest" description="Disordered" evidence="7">
    <location>
        <begin position="947"/>
        <end position="977"/>
    </location>
</feature>
<dbReference type="Pfam" id="PF06398">
    <property type="entry name" value="Pex24p"/>
    <property type="match status" value="1"/>
</dbReference>
<feature type="transmembrane region" description="Helical" evidence="8">
    <location>
        <begin position="12"/>
        <end position="41"/>
    </location>
</feature>
<evidence type="ECO:0000313" key="10">
    <source>
        <dbReference type="EMBL" id="TPX33078.1"/>
    </source>
</evidence>
<evidence type="ECO:0000256" key="6">
    <source>
        <dbReference type="ARBA" id="ARBA00023136"/>
    </source>
</evidence>
<sequence>MNQTPKVESISPLLFGISLSCLVISGILGVCLQMACYISILNDDIDMSTIYHFLPMDAKDLGAVGLTLGTAGVVLIESTTRLQKATVLQERPRMSLLSLAIWPVISFVLARGSVIALESHKAAHDIRIVVVLCMVSLVLVGIQSIRIIHSYTDSAKQKKRSTLSPLRFKPNQPDNEQTRTKTPQPVKYTVFNPRPPPVGSEEFDSMIGSMDLGSTSKRLSPSPPKSAQFRKPYPAFKSNLPSIFDTAMCIDSPDKPRDQGRVGGMVGIVHTPTPFSNGLRQRVQNNGISFASLAAKPNVLALFGGRNRGQIPTRNGEFRENNIRGDDCDDVDWDFKEPSLFAPESETGLEAIFGTAVKVQEKAPRDMSQVINKLMFGSCVFSLSLLHVVSVAKSLDSHYHLYAMISLASICILLEVLDQTRQWQMRRKETPQQRVKPNLAMFGGARSREERKPVVVKSEIKSWPWLRRIIFMTLMVRMGLVYYKDLPTWTLYLNDAVAALFIWGLVNQGVQCQDCQFACHFACQENAPPCKKSPPSQPASPSPASPKLDTSKSVFTTPMSSPHINTVSSPSSASRSKTPSPLKTSQSLPPPSPSTPDVSIVAGLTNSTVKEAINMEAERKASQPPLNLLTTTPKNFAKFITRVGVIREVQDEVVSVLMWESNGKTMFVMALVVVLSLYPILLIITPQAAIIYLIVRKYYAKAKGQIKSTSGEASAVPVSSTGDYSKNMQFIQNSMGQFTDVHDAALEYMKIIDWSDENKTSLVLKMTVASALAALVVTRFIPTRFIFMVMGITPFLANAAFIRALITSMPTLLVAKITSYYNRGRDLLHKSSHPAGNLAVVEIYQNERWWAGLGYIPHLLHSERTAWSDETGSMGMPSTEEYVLPSEEWEWDDEEWGVDRTWNEVDENGWCYSDHSWTSPRKTAGLASFTRRRLWTRTMKKCKKGTAVAASSTHSSPAVKATPLTNGNALGLHMKDE</sequence>
<dbReference type="GO" id="GO:0046872">
    <property type="term" value="F:metal ion binding"/>
    <property type="evidence" value="ECO:0007669"/>
    <property type="project" value="UniProtKB-KW"/>
</dbReference>
<dbReference type="Gene3D" id="3.30.60.20">
    <property type="match status" value="1"/>
</dbReference>
<evidence type="ECO:0000259" key="9">
    <source>
        <dbReference type="PROSITE" id="PS50081"/>
    </source>
</evidence>
<keyword evidence="2 8" id="KW-0812">Transmembrane</keyword>
<feature type="region of interest" description="Disordered" evidence="7">
    <location>
        <begin position="159"/>
        <end position="194"/>
    </location>
</feature>
<evidence type="ECO:0000256" key="2">
    <source>
        <dbReference type="ARBA" id="ARBA00022692"/>
    </source>
</evidence>
<dbReference type="InterPro" id="IPR052816">
    <property type="entry name" value="Peroxisomal_Membrane_PEX28-32"/>
</dbReference>
<feature type="region of interest" description="Disordered" evidence="7">
    <location>
        <begin position="212"/>
        <end position="232"/>
    </location>
</feature>
<evidence type="ECO:0000256" key="3">
    <source>
        <dbReference type="ARBA" id="ARBA00022723"/>
    </source>
</evidence>
<accession>A0A507C136</accession>
<protein>
    <recommendedName>
        <fullName evidence="9">Phorbol-ester/DAG-type domain-containing protein</fullName>
    </recommendedName>
</protein>
<feature type="domain" description="Phorbol-ester/DAG-type" evidence="9">
    <location>
        <begin position="501"/>
        <end position="530"/>
    </location>
</feature>
<dbReference type="SMART" id="SM00693">
    <property type="entry name" value="DysFN"/>
    <property type="match status" value="1"/>
</dbReference>
<dbReference type="InterPro" id="IPR046349">
    <property type="entry name" value="C1-like_sf"/>
</dbReference>
<feature type="compositionally biased region" description="Low complexity" evidence="7">
    <location>
        <begin position="568"/>
        <end position="587"/>
    </location>
</feature>
<dbReference type="SUPFAM" id="SSF57889">
    <property type="entry name" value="Cysteine-rich domain"/>
    <property type="match status" value="1"/>
</dbReference>
<dbReference type="PROSITE" id="PS50081">
    <property type="entry name" value="ZF_DAG_PE_2"/>
    <property type="match status" value="1"/>
</dbReference>
<dbReference type="GO" id="GO:0007031">
    <property type="term" value="P:peroxisome organization"/>
    <property type="evidence" value="ECO:0007669"/>
    <property type="project" value="TreeGrafter"/>
</dbReference>
<feature type="region of interest" description="Disordered" evidence="7">
    <location>
        <begin position="528"/>
        <end position="599"/>
    </location>
</feature>
<dbReference type="STRING" id="1806994.A0A507C136"/>
<feature type="transmembrane region" description="Helical" evidence="8">
    <location>
        <begin position="787"/>
        <end position="806"/>
    </location>
</feature>
<gene>
    <name evidence="10" type="ORF">SmJEL517_g03903</name>
</gene>
<keyword evidence="6 8" id="KW-0472">Membrane</keyword>
<evidence type="ECO:0000256" key="7">
    <source>
        <dbReference type="SAM" id="MobiDB-lite"/>
    </source>
</evidence>
<dbReference type="GeneID" id="42005128"/>
<dbReference type="RefSeq" id="XP_031024150.1">
    <property type="nucleotide sequence ID" value="XM_031169831.1"/>
</dbReference>
<evidence type="ECO:0000313" key="11">
    <source>
        <dbReference type="Proteomes" id="UP000319731"/>
    </source>
</evidence>
<dbReference type="GO" id="GO:0005778">
    <property type="term" value="C:peroxisomal membrane"/>
    <property type="evidence" value="ECO:0007669"/>
    <property type="project" value="UniProtKB-ARBA"/>
</dbReference>
<dbReference type="OrthoDB" id="74314at2759"/>
<feature type="transmembrane region" description="Helical" evidence="8">
    <location>
        <begin position="126"/>
        <end position="148"/>
    </location>
</feature>
<dbReference type="PROSITE" id="PS51257">
    <property type="entry name" value="PROKAR_LIPOPROTEIN"/>
    <property type="match status" value="1"/>
</dbReference>
<keyword evidence="3" id="KW-0479">Metal-binding</keyword>
<dbReference type="InterPro" id="IPR010482">
    <property type="entry name" value="TECPR1-like_DysF"/>
</dbReference>
<feature type="transmembrane region" description="Helical" evidence="8">
    <location>
        <begin position="94"/>
        <end position="114"/>
    </location>
</feature>
<feature type="transmembrane region" description="Helical" evidence="8">
    <location>
        <begin position="399"/>
        <end position="417"/>
    </location>
</feature>
<feature type="compositionally biased region" description="Polar residues" evidence="7">
    <location>
        <begin position="551"/>
        <end position="567"/>
    </location>
</feature>
<feature type="transmembrane region" description="Helical" evidence="8">
    <location>
        <begin position="667"/>
        <end position="695"/>
    </location>
</feature>
<keyword evidence="4" id="KW-0862">Zinc</keyword>
<evidence type="ECO:0000256" key="8">
    <source>
        <dbReference type="SAM" id="Phobius"/>
    </source>
</evidence>
<evidence type="ECO:0000256" key="4">
    <source>
        <dbReference type="ARBA" id="ARBA00022833"/>
    </source>
</evidence>
<dbReference type="EMBL" id="QEAO01000023">
    <property type="protein sequence ID" value="TPX33078.1"/>
    <property type="molecule type" value="Genomic_DNA"/>
</dbReference>
<reference evidence="10 11" key="1">
    <citation type="journal article" date="2019" name="Sci. Rep.">
        <title>Comparative genomics of chytrid fungi reveal insights into the obligate biotrophic and pathogenic lifestyle of Synchytrium endobioticum.</title>
        <authorList>
            <person name="van de Vossenberg B.T.L.H."/>
            <person name="Warris S."/>
            <person name="Nguyen H.D.T."/>
            <person name="van Gent-Pelzer M.P.E."/>
            <person name="Joly D.L."/>
            <person name="van de Geest H.C."/>
            <person name="Bonants P.J.M."/>
            <person name="Smith D.S."/>
            <person name="Levesque C.A."/>
            <person name="van der Lee T.A.J."/>
        </authorList>
    </citation>
    <scope>NUCLEOTIDE SEQUENCE [LARGE SCALE GENOMIC DNA]</scope>
    <source>
        <strain evidence="10 11">JEL517</strain>
    </source>
</reference>
<feature type="transmembrane region" description="Helical" evidence="8">
    <location>
        <begin position="374"/>
        <end position="393"/>
    </location>
</feature>
<comment type="caution">
    <text evidence="10">The sequence shown here is derived from an EMBL/GenBank/DDBJ whole genome shotgun (WGS) entry which is preliminary data.</text>
</comment>
<proteinExistence type="predicted"/>
<name>A0A507C136_9FUNG</name>
<evidence type="ECO:0000256" key="1">
    <source>
        <dbReference type="ARBA" id="ARBA00004141"/>
    </source>
</evidence>
<dbReference type="PANTHER" id="PTHR28304">
    <property type="entry name" value="PEROXISOMAL MEMBRANE PROTEIN PEX29"/>
    <property type="match status" value="1"/>
</dbReference>
<dbReference type="Proteomes" id="UP000319731">
    <property type="component" value="Unassembled WGS sequence"/>
</dbReference>
<dbReference type="SMART" id="SM00694">
    <property type="entry name" value="DysFC"/>
    <property type="match status" value="1"/>
</dbReference>
<evidence type="ECO:0000256" key="5">
    <source>
        <dbReference type="ARBA" id="ARBA00022989"/>
    </source>
</evidence>
<keyword evidence="5 8" id="KW-1133">Transmembrane helix</keyword>
<feature type="transmembrane region" description="Helical" evidence="8">
    <location>
        <begin position="762"/>
        <end position="781"/>
    </location>
</feature>
<dbReference type="InterPro" id="IPR006614">
    <property type="entry name" value="Peroxin/Ferlin"/>
</dbReference>
<keyword evidence="11" id="KW-1185">Reference proteome</keyword>
<dbReference type="AlphaFoldDB" id="A0A507C136"/>
<dbReference type="Pfam" id="PF00130">
    <property type="entry name" value="C1_1"/>
    <property type="match status" value="1"/>
</dbReference>